<dbReference type="PIRSF" id="PIRSF037471">
    <property type="entry name" value="UCP037471"/>
    <property type="match status" value="1"/>
</dbReference>
<gene>
    <name evidence="16" type="ORF">HPP92_003550</name>
</gene>
<name>A0A835RVC4_VANPL</name>
<dbReference type="Proteomes" id="UP000636800">
    <property type="component" value="Chromosome 1"/>
</dbReference>
<evidence type="ECO:0000256" key="10">
    <source>
        <dbReference type="PIRNR" id="PIRNR037471"/>
    </source>
</evidence>
<feature type="domain" description="DOMON" evidence="14">
    <location>
        <begin position="46"/>
        <end position="161"/>
    </location>
</feature>
<keyword evidence="11" id="KW-0408">Iron</keyword>
<dbReference type="PANTHER" id="PTHR23130:SF195">
    <property type="entry name" value="CYTOCHROME B561 AND DOMON DOMAIN-CONTAINING PROTEIN"/>
    <property type="match status" value="1"/>
</dbReference>
<evidence type="ECO:0000256" key="9">
    <source>
        <dbReference type="ARBA" id="ARBA00053871"/>
    </source>
</evidence>
<comment type="function">
    <text evidence="9">May act as a catecholamine-responsive trans-membrane electron transporter.</text>
</comment>
<evidence type="ECO:0000256" key="8">
    <source>
        <dbReference type="ARBA" id="ARBA00023136"/>
    </source>
</evidence>
<keyword evidence="17" id="KW-1185">Reference proteome</keyword>
<sequence length="385" mass="41738">MRNLGLGSLLLVLFSQIHSSISQSCSAPASFPSNRAFAACKDLPTLSSSLRWSFDFANATLSFAFSAPPAAGAGEHGWVSWSINPTSEGMLGSQALIAYRQADGTMGVKTYNISDYAIKPSPIDFATADLAADFVDGVMRIYGKMFLVRGMTVVNQVWQVGDAVSNGNPAKHAFNAANMNSKGKLDLISGRSTVTVESSTKDRNVHGLLNAVSWGILLPIGATFARYLKVFKSSDPAWFYLHVACQVLGYALGVAGWGTGLRLGSKSKGIRYTNHRNIGIALFALGTLQVFALLLRPNKQHKLRFYWNFYHHSVGYTVILLGILNVFKGLSILRPGNQWKLAYIIFLCCLGAIALLLEAFTWVVVLRRKPQKSTKASDGSGTTNA</sequence>
<dbReference type="FunFam" id="1.20.120.1770:FF:000007">
    <property type="entry name" value="Cytochrome b561 and DOMON domain-containing protein"/>
    <property type="match status" value="1"/>
</dbReference>
<dbReference type="InterPro" id="IPR045265">
    <property type="entry name" value="AIR12_DOMON"/>
</dbReference>
<feature type="transmembrane region" description="Helical" evidence="12">
    <location>
        <begin position="207"/>
        <end position="225"/>
    </location>
</feature>
<feature type="transmembrane region" description="Helical" evidence="12">
    <location>
        <begin position="278"/>
        <end position="295"/>
    </location>
</feature>
<feature type="binding site" description="axial binding residue" evidence="11">
    <location>
        <position position="242"/>
    </location>
    <ligand>
        <name>heme b</name>
        <dbReference type="ChEBI" id="CHEBI:60344"/>
        <label>1</label>
    </ligand>
    <ligandPart>
        <name>Fe</name>
        <dbReference type="ChEBI" id="CHEBI:18248"/>
    </ligandPart>
</feature>
<dbReference type="AlphaFoldDB" id="A0A835RVC4"/>
<dbReference type="OrthoDB" id="192608at2759"/>
<feature type="chain" id="PRO_5032934712" description="Cytochrome b561 and DOMON domain-containing protein" evidence="13">
    <location>
        <begin position="20"/>
        <end position="385"/>
    </location>
</feature>
<dbReference type="GO" id="GO:0046872">
    <property type="term" value="F:metal ion binding"/>
    <property type="evidence" value="ECO:0007669"/>
    <property type="project" value="UniProtKB-KW"/>
</dbReference>
<proteinExistence type="predicted"/>
<dbReference type="PROSITE" id="PS50939">
    <property type="entry name" value="CYTOCHROME_B561"/>
    <property type="match status" value="1"/>
</dbReference>
<dbReference type="PROSITE" id="PS51257">
    <property type="entry name" value="PROKAR_LIPOPROTEIN"/>
    <property type="match status" value="1"/>
</dbReference>
<dbReference type="Pfam" id="PF03188">
    <property type="entry name" value="Cytochrom_B561"/>
    <property type="match status" value="1"/>
</dbReference>
<protein>
    <recommendedName>
        <fullName evidence="10">Cytochrome b561 and DOMON domain-containing protein</fullName>
    </recommendedName>
</protein>
<keyword evidence="5 13" id="KW-0732">Signal</keyword>
<dbReference type="Pfam" id="PF04526">
    <property type="entry name" value="DUF568"/>
    <property type="match status" value="1"/>
</dbReference>
<feature type="signal peptide" evidence="13">
    <location>
        <begin position="1"/>
        <end position="19"/>
    </location>
</feature>
<evidence type="ECO:0000259" key="15">
    <source>
        <dbReference type="PROSITE" id="PS50939"/>
    </source>
</evidence>
<feature type="transmembrane region" description="Helical" evidence="12">
    <location>
        <begin position="307"/>
        <end position="327"/>
    </location>
</feature>
<dbReference type="EMBL" id="JADCNL010000001">
    <property type="protein sequence ID" value="KAG0498859.1"/>
    <property type="molecule type" value="Genomic_DNA"/>
</dbReference>
<dbReference type="InterPro" id="IPR006593">
    <property type="entry name" value="Cyt_b561/ferric_Rdtase_TM"/>
</dbReference>
<evidence type="ECO:0000256" key="2">
    <source>
        <dbReference type="ARBA" id="ARBA00022448"/>
    </source>
</evidence>
<evidence type="ECO:0000256" key="7">
    <source>
        <dbReference type="ARBA" id="ARBA00022989"/>
    </source>
</evidence>
<evidence type="ECO:0000313" key="16">
    <source>
        <dbReference type="EMBL" id="KAG0498859.1"/>
    </source>
</evidence>
<dbReference type="GO" id="GO:0016020">
    <property type="term" value="C:membrane"/>
    <property type="evidence" value="ECO:0007669"/>
    <property type="project" value="UniProtKB-SubCell"/>
</dbReference>
<evidence type="ECO:0000256" key="6">
    <source>
        <dbReference type="ARBA" id="ARBA00022982"/>
    </source>
</evidence>
<keyword evidence="3 12" id="KW-0812">Transmembrane</keyword>
<keyword evidence="8 10" id="KW-0472">Membrane</keyword>
<dbReference type="PROSITE" id="PS50836">
    <property type="entry name" value="DOMON"/>
    <property type="match status" value="1"/>
</dbReference>
<feature type="transmembrane region" description="Helical" evidence="12">
    <location>
        <begin position="342"/>
        <end position="365"/>
    </location>
</feature>
<feature type="binding site" description="axial binding residue" evidence="11">
    <location>
        <position position="206"/>
    </location>
    <ligand>
        <name>heme b</name>
        <dbReference type="ChEBI" id="CHEBI:60344"/>
        <label>1</label>
    </ligand>
    <ligandPart>
        <name>Fe</name>
        <dbReference type="ChEBI" id="CHEBI:18248"/>
    </ligandPart>
</feature>
<dbReference type="CDD" id="cd08760">
    <property type="entry name" value="Cyt_b561_FRRS1_like"/>
    <property type="match status" value="1"/>
</dbReference>
<dbReference type="SMART" id="SM00665">
    <property type="entry name" value="B561"/>
    <property type="match status" value="1"/>
</dbReference>
<evidence type="ECO:0000256" key="12">
    <source>
        <dbReference type="SAM" id="Phobius"/>
    </source>
</evidence>
<keyword evidence="6 10" id="KW-0249">Electron transport</keyword>
<accession>A0A835RVC4</accession>
<dbReference type="Gene3D" id="1.20.120.1770">
    <property type="match status" value="1"/>
</dbReference>
<keyword evidence="7 12" id="KW-1133">Transmembrane helix</keyword>
<feature type="domain" description="Cytochrome b561" evidence="15">
    <location>
        <begin position="168"/>
        <end position="366"/>
    </location>
</feature>
<evidence type="ECO:0000313" key="17">
    <source>
        <dbReference type="Proteomes" id="UP000636800"/>
    </source>
</evidence>
<comment type="cofactor">
    <cofactor evidence="10">
        <name>heme b</name>
        <dbReference type="ChEBI" id="CHEBI:60344"/>
    </cofactor>
    <text evidence="10">Binds 2 heme b groups non-covalently.</text>
</comment>
<feature type="binding site" description="axial binding residue" evidence="11">
    <location>
        <position position="311"/>
    </location>
    <ligand>
        <name>heme b</name>
        <dbReference type="ChEBI" id="CHEBI:60344"/>
        <label>1</label>
    </ligand>
    <ligandPart>
        <name>Fe</name>
        <dbReference type="ChEBI" id="CHEBI:18248"/>
    </ligandPart>
</feature>
<dbReference type="CDD" id="cd09629">
    <property type="entry name" value="DOMON_CIL1_like"/>
    <property type="match status" value="1"/>
</dbReference>
<reference evidence="16 17" key="1">
    <citation type="journal article" date="2020" name="Nat. Food">
        <title>A phased Vanilla planifolia genome enables genetic improvement of flavour and production.</title>
        <authorList>
            <person name="Hasing T."/>
            <person name="Tang H."/>
            <person name="Brym M."/>
            <person name="Khazi F."/>
            <person name="Huang T."/>
            <person name="Chambers A.H."/>
        </authorList>
    </citation>
    <scope>NUCLEOTIDE SEQUENCE [LARGE SCALE GENOMIC DNA]</scope>
    <source>
        <tissue evidence="16">Leaf</tissue>
    </source>
</reference>
<evidence type="ECO:0000259" key="14">
    <source>
        <dbReference type="PROSITE" id="PS50836"/>
    </source>
</evidence>
<comment type="caution">
    <text evidence="16">The sequence shown here is derived from an EMBL/GenBank/DDBJ whole genome shotgun (WGS) entry which is preliminary data.</text>
</comment>
<dbReference type="InterPro" id="IPR005018">
    <property type="entry name" value="DOMON_domain"/>
</dbReference>
<evidence type="ECO:0000256" key="4">
    <source>
        <dbReference type="ARBA" id="ARBA00022723"/>
    </source>
</evidence>
<feature type="binding site" description="axial binding residue" evidence="11">
    <location>
        <position position="275"/>
    </location>
    <ligand>
        <name>heme b</name>
        <dbReference type="ChEBI" id="CHEBI:60344"/>
        <label>1</label>
    </ligand>
    <ligandPart>
        <name>Fe</name>
        <dbReference type="ChEBI" id="CHEBI:18248"/>
    </ligandPart>
</feature>
<dbReference type="PANTHER" id="PTHR23130">
    <property type="entry name" value="CYTOCHROME B561 AND DOMON DOMAIN-CONTAINING PROTEIN"/>
    <property type="match status" value="1"/>
</dbReference>
<evidence type="ECO:0000256" key="1">
    <source>
        <dbReference type="ARBA" id="ARBA00004141"/>
    </source>
</evidence>
<keyword evidence="2 10" id="KW-0813">Transport</keyword>
<dbReference type="InterPro" id="IPR017214">
    <property type="entry name" value="UCP037471"/>
</dbReference>
<keyword evidence="4 11" id="KW-0479">Metal-binding</keyword>
<organism evidence="16 17">
    <name type="scientific">Vanilla planifolia</name>
    <name type="common">Vanilla</name>
    <dbReference type="NCBI Taxonomy" id="51239"/>
    <lineage>
        <taxon>Eukaryota</taxon>
        <taxon>Viridiplantae</taxon>
        <taxon>Streptophyta</taxon>
        <taxon>Embryophyta</taxon>
        <taxon>Tracheophyta</taxon>
        <taxon>Spermatophyta</taxon>
        <taxon>Magnoliopsida</taxon>
        <taxon>Liliopsida</taxon>
        <taxon>Asparagales</taxon>
        <taxon>Orchidaceae</taxon>
        <taxon>Vanilloideae</taxon>
        <taxon>Vanilleae</taxon>
        <taxon>Vanilla</taxon>
    </lineage>
</organism>
<evidence type="ECO:0000256" key="5">
    <source>
        <dbReference type="ARBA" id="ARBA00022729"/>
    </source>
</evidence>
<feature type="transmembrane region" description="Helical" evidence="12">
    <location>
        <begin position="237"/>
        <end position="258"/>
    </location>
</feature>
<evidence type="ECO:0000256" key="11">
    <source>
        <dbReference type="PIRSR" id="PIRSR037471-1"/>
    </source>
</evidence>
<evidence type="ECO:0000256" key="3">
    <source>
        <dbReference type="ARBA" id="ARBA00022692"/>
    </source>
</evidence>
<comment type="subcellular location">
    <subcellularLocation>
        <location evidence="1">Membrane</location>
        <topology evidence="1">Multi-pass membrane protein</topology>
    </subcellularLocation>
</comment>
<evidence type="ECO:0000256" key="13">
    <source>
        <dbReference type="SAM" id="SignalP"/>
    </source>
</evidence>